<feature type="transmembrane region" description="Helical" evidence="1">
    <location>
        <begin position="331"/>
        <end position="357"/>
    </location>
</feature>
<evidence type="ECO:0000259" key="2">
    <source>
        <dbReference type="Pfam" id="PF19830"/>
    </source>
</evidence>
<feature type="transmembrane region" description="Helical" evidence="1">
    <location>
        <begin position="120"/>
        <end position="139"/>
    </location>
</feature>
<reference evidence="4" key="1">
    <citation type="submission" date="2023-03" db="EMBL/GenBank/DDBJ databases">
        <title>Draft assemblies of triclosan tolerant bacteria isolated from returned activated sludge.</title>
        <authorList>
            <person name="Van Hamelsveld S."/>
        </authorList>
    </citation>
    <scope>NUCLEOTIDE SEQUENCE</scope>
    <source>
        <strain evidence="4">GW210015_S63</strain>
    </source>
</reference>
<dbReference type="EMBL" id="JARJLR010000250">
    <property type="protein sequence ID" value="MDF3843086.1"/>
    <property type="molecule type" value="Genomic_DNA"/>
</dbReference>
<feature type="transmembrane region" description="Helical" evidence="1">
    <location>
        <begin position="300"/>
        <end position="319"/>
    </location>
</feature>
<dbReference type="Proteomes" id="UP001220662">
    <property type="component" value="Unassembled WGS sequence"/>
</dbReference>
<feature type="transmembrane region" description="Helical" evidence="1">
    <location>
        <begin position="24"/>
        <end position="44"/>
    </location>
</feature>
<protein>
    <submittedName>
        <fullName evidence="4">DUF6311 domain-containing protein</fullName>
    </submittedName>
</protein>
<keyword evidence="1" id="KW-1133">Transmembrane helix</keyword>
<dbReference type="InterPro" id="IPR046278">
    <property type="entry name" value="DUF6311"/>
</dbReference>
<dbReference type="RefSeq" id="WP_418338241.1">
    <property type="nucleotide sequence ID" value="NZ_DBFDNN010000067.1"/>
</dbReference>
<gene>
    <name evidence="4" type="ORF">P3W55_15340</name>
</gene>
<sequence>MERTLKTAGTNLAMRTSTDLRHSLWIPVLLACLLFLALGGQSILLPSNTGWLMRGFFDPPTNLLGWEFFRETPLLQFPLGANPRYGMEQGSSIVFSDSLPLFALPFKLIGPLLPDSFQYFGLWVLTCMVLQGVFGYLTLSRFVEDRRQLCLGTGLLLLLPPYLMRFSIHLALGGQWLLMAGLYLYFDKAYRARFWLVLLAVATLTHAYLLVMLGAIWGADLLQRLLRREASLARCVVRGLAGCALVLTIMWLLGYFMLGSSPAATGSYGRMNLLSLIDSRGAWSRLLPGLQLPFIEGDGFAYMGVGMLGLLAIACLLAIGRRGQWSHTLIWPLIVMSVLLLLVSLTNTVSIGHHTLIQFEIPDWAVRLYQIFRSPGRMFWPVFYLLCVTTIAIVCTRTRPQIALGLLAIALIAQIYDLSTVLAGTRNHFQGHWNNPLTSRLWTELGSRYDKVLYIAPTNVPPDFIPLSNFALHHGMSINAANFARVDTEAQARTQAALAAQVQAGTYDPKALYVFNDLALWDQALQSHGADDAMGELDGIKLLLPGMGQCEGCRDAGFVPKHWGFWPAEHLPTLIGQLRDGRLVAQPGISGYLSYGPYTHIPQGKLRYRITYSASGSPSQPVGNWDVVSNATTQVIILAQGPLMGTEGEPRTLEGIFDVATASSSAEIRTFSNGAGELALISVELLPER</sequence>
<evidence type="ECO:0000313" key="4">
    <source>
        <dbReference type="EMBL" id="MDF3843086.1"/>
    </source>
</evidence>
<evidence type="ECO:0000256" key="1">
    <source>
        <dbReference type="SAM" id="Phobius"/>
    </source>
</evidence>
<feature type="domain" description="DUF6311" evidence="2">
    <location>
        <begin position="28"/>
        <end position="419"/>
    </location>
</feature>
<name>A0AAW6P9T8_9PSED</name>
<keyword evidence="1" id="KW-0812">Transmembrane</keyword>
<dbReference type="Pfam" id="PF19830">
    <property type="entry name" value="DUF6311"/>
    <property type="match status" value="1"/>
</dbReference>
<feature type="domain" description="DUF6311" evidence="3">
    <location>
        <begin position="442"/>
        <end position="543"/>
    </location>
</feature>
<proteinExistence type="predicted"/>
<feature type="transmembrane region" description="Helical" evidence="1">
    <location>
        <begin position="377"/>
        <end position="395"/>
    </location>
</feature>
<feature type="transmembrane region" description="Helical" evidence="1">
    <location>
        <begin position="192"/>
        <end position="218"/>
    </location>
</feature>
<accession>A0AAW6P9T8</accession>
<keyword evidence="1" id="KW-0472">Membrane</keyword>
<feature type="transmembrane region" description="Helical" evidence="1">
    <location>
        <begin position="402"/>
        <end position="424"/>
    </location>
</feature>
<dbReference type="InterPro" id="IPR058671">
    <property type="entry name" value="DUF6311_C"/>
</dbReference>
<feature type="transmembrane region" description="Helical" evidence="1">
    <location>
        <begin position="239"/>
        <end position="258"/>
    </location>
</feature>
<comment type="caution">
    <text evidence="4">The sequence shown here is derived from an EMBL/GenBank/DDBJ whole genome shotgun (WGS) entry which is preliminary data.</text>
</comment>
<evidence type="ECO:0000313" key="5">
    <source>
        <dbReference type="Proteomes" id="UP001220662"/>
    </source>
</evidence>
<organism evidence="4 5">
    <name type="scientific">Pseudomonas citronellolis</name>
    <dbReference type="NCBI Taxonomy" id="53408"/>
    <lineage>
        <taxon>Bacteria</taxon>
        <taxon>Pseudomonadati</taxon>
        <taxon>Pseudomonadota</taxon>
        <taxon>Gammaproteobacteria</taxon>
        <taxon>Pseudomonadales</taxon>
        <taxon>Pseudomonadaceae</taxon>
        <taxon>Pseudomonas</taxon>
    </lineage>
</organism>
<dbReference type="Pfam" id="PF25853">
    <property type="entry name" value="DUF6311_C"/>
    <property type="match status" value="1"/>
</dbReference>
<evidence type="ECO:0000259" key="3">
    <source>
        <dbReference type="Pfam" id="PF25853"/>
    </source>
</evidence>
<dbReference type="AlphaFoldDB" id="A0AAW6P9T8"/>